<keyword evidence="2" id="KW-0732">Signal</keyword>
<dbReference type="Proteomes" id="UP000324767">
    <property type="component" value="Unassembled WGS sequence"/>
</dbReference>
<dbReference type="OrthoDB" id="5426294at2759"/>
<gene>
    <name evidence="3" type="ORF">FRX48_02918</name>
</gene>
<protein>
    <submittedName>
        <fullName evidence="3">Dna repair</fullName>
    </submittedName>
</protein>
<evidence type="ECO:0000256" key="2">
    <source>
        <dbReference type="SAM" id="SignalP"/>
    </source>
</evidence>
<organism evidence="3 4">
    <name type="scientific">Lasallia pustulata</name>
    <dbReference type="NCBI Taxonomy" id="136370"/>
    <lineage>
        <taxon>Eukaryota</taxon>
        <taxon>Fungi</taxon>
        <taxon>Dikarya</taxon>
        <taxon>Ascomycota</taxon>
        <taxon>Pezizomycotina</taxon>
        <taxon>Lecanoromycetes</taxon>
        <taxon>OSLEUM clade</taxon>
        <taxon>Umbilicariomycetidae</taxon>
        <taxon>Umbilicariales</taxon>
        <taxon>Umbilicariaceae</taxon>
        <taxon>Lasallia</taxon>
    </lineage>
</organism>
<proteinExistence type="predicted"/>
<name>A0A5M8PVW1_9LECA</name>
<feature type="region of interest" description="Disordered" evidence="1">
    <location>
        <begin position="121"/>
        <end position="151"/>
    </location>
</feature>
<accession>A0A5M8PVW1</accession>
<feature type="signal peptide" evidence="2">
    <location>
        <begin position="1"/>
        <end position="25"/>
    </location>
</feature>
<evidence type="ECO:0000313" key="4">
    <source>
        <dbReference type="Proteomes" id="UP000324767"/>
    </source>
</evidence>
<evidence type="ECO:0000313" key="3">
    <source>
        <dbReference type="EMBL" id="KAA6413174.1"/>
    </source>
</evidence>
<comment type="caution">
    <text evidence="3">The sequence shown here is derived from an EMBL/GenBank/DDBJ whole genome shotgun (WGS) entry which is preliminary data.</text>
</comment>
<evidence type="ECO:0000256" key="1">
    <source>
        <dbReference type="SAM" id="MobiDB-lite"/>
    </source>
</evidence>
<sequence>MYHIVLTLEMKTFTLFAALATVVTAQVTFLPNGTYSCAIANGDYCAGDTLVTNIIIRCTDGVGQPGNCDDNLAGEPPLGVNYSPCYQSSPTAGDAACSKNGIVYGPNGTFPVPGAVSSSSAVSASATPSTPANATTGPYATGTTGPGSTLTPSPLTYTGAASSVLVLGDKSSGFGSAIALFGLVAGMGWFL</sequence>
<dbReference type="AlphaFoldDB" id="A0A5M8PVW1"/>
<reference evidence="3 4" key="1">
    <citation type="submission" date="2019-09" db="EMBL/GenBank/DDBJ databases">
        <title>The hologenome of the rock-dwelling lichen Lasallia pustulata.</title>
        <authorList>
            <person name="Greshake Tzovaras B."/>
            <person name="Segers F."/>
            <person name="Bicker A."/>
            <person name="Dal Grande F."/>
            <person name="Otte J."/>
            <person name="Hankeln T."/>
            <person name="Schmitt I."/>
            <person name="Ebersberger I."/>
        </authorList>
    </citation>
    <scope>NUCLEOTIDE SEQUENCE [LARGE SCALE GENOMIC DNA]</scope>
    <source>
        <strain evidence="3">A1-1</strain>
    </source>
</reference>
<dbReference type="EMBL" id="VXIT01000004">
    <property type="protein sequence ID" value="KAA6413174.1"/>
    <property type="molecule type" value="Genomic_DNA"/>
</dbReference>
<feature type="chain" id="PRO_5024366223" evidence="2">
    <location>
        <begin position="26"/>
        <end position="191"/>
    </location>
</feature>